<name>A0ABY6LZV6_9FLAO</name>
<evidence type="ECO:0000313" key="2">
    <source>
        <dbReference type="Proteomes" id="UP001163328"/>
    </source>
</evidence>
<keyword evidence="2" id="KW-1185">Reference proteome</keyword>
<gene>
    <name evidence="1" type="ORF">K5I29_02340</name>
</gene>
<evidence type="ECO:0000313" key="1">
    <source>
        <dbReference type="EMBL" id="UYW01784.1"/>
    </source>
</evidence>
<reference evidence="1" key="1">
    <citation type="submission" date="2021-08" db="EMBL/GenBank/DDBJ databases">
        <title>Flavobacterium sp. strain CC-SYL302.</title>
        <authorList>
            <person name="Lin S.-Y."/>
            <person name="Lee T.-H."/>
            <person name="Young C.-C."/>
        </authorList>
    </citation>
    <scope>NUCLEOTIDE SEQUENCE</scope>
    <source>
        <strain evidence="1">CC-SYL302</strain>
    </source>
</reference>
<accession>A0ABY6LZV6</accession>
<sequence>MTNQRSTKIETEKRVFTIQGWIINGVQDYLILKNIEDQWGVGRRQAKNLLRKAYEIWHEDQEATVEQKRALRIAELKQLARSLKDSYKGTPNGITALMQIHKEINKLEALYPPNRIVHEGNKDNPVVITDTEERDKRIKELLEKMER</sequence>
<organism evidence="1 2">
    <name type="scientific">Flavobacterium agricola</name>
    <dbReference type="NCBI Taxonomy" id="2870839"/>
    <lineage>
        <taxon>Bacteria</taxon>
        <taxon>Pseudomonadati</taxon>
        <taxon>Bacteroidota</taxon>
        <taxon>Flavobacteriia</taxon>
        <taxon>Flavobacteriales</taxon>
        <taxon>Flavobacteriaceae</taxon>
        <taxon>Flavobacterium</taxon>
    </lineage>
</organism>
<dbReference type="EMBL" id="CP081495">
    <property type="protein sequence ID" value="UYW01784.1"/>
    <property type="molecule type" value="Genomic_DNA"/>
</dbReference>
<dbReference type="Proteomes" id="UP001163328">
    <property type="component" value="Chromosome"/>
</dbReference>
<proteinExistence type="predicted"/>
<protein>
    <submittedName>
        <fullName evidence="1">Uncharacterized protein</fullName>
    </submittedName>
</protein>
<dbReference type="RefSeq" id="WP_264434258.1">
    <property type="nucleotide sequence ID" value="NZ_CP081495.1"/>
</dbReference>